<evidence type="ECO:0000256" key="1">
    <source>
        <dbReference type="ARBA" id="ARBA00010088"/>
    </source>
</evidence>
<dbReference type="InterPro" id="IPR000639">
    <property type="entry name" value="Epox_hydrolase-like"/>
</dbReference>
<feature type="active site" description="Nucleophile" evidence="4">
    <location>
        <position position="196"/>
    </location>
</feature>
<dbReference type="InterPro" id="IPR029058">
    <property type="entry name" value="AB_hydrolase_fold"/>
</dbReference>
<gene>
    <name evidence="6" type="ORF">MAC_00873</name>
</gene>
<dbReference type="EMBL" id="GL698472">
    <property type="protein sequence ID" value="EFY93090.1"/>
    <property type="molecule type" value="Genomic_DNA"/>
</dbReference>
<dbReference type="GO" id="GO:0004301">
    <property type="term" value="F:epoxide hydrolase activity"/>
    <property type="evidence" value="ECO:0007669"/>
    <property type="project" value="TreeGrafter"/>
</dbReference>
<feature type="domain" description="Epoxide hydrolase N-terminal" evidence="5">
    <location>
        <begin position="4"/>
        <end position="116"/>
    </location>
</feature>
<keyword evidence="7" id="KW-1185">Reference proteome</keyword>
<dbReference type="PIRSF" id="PIRSF001112">
    <property type="entry name" value="Epoxide_hydrolase"/>
    <property type="match status" value="1"/>
</dbReference>
<evidence type="ECO:0000313" key="6">
    <source>
        <dbReference type="EMBL" id="EFY93090.1"/>
    </source>
</evidence>
<dbReference type="InParanoid" id="E9DTN5"/>
<sequence length="416" mass="46675">MTNITPFKIDVPDAAIKKLKAKLELSDLPDEVDFSNDWDYGAPRDDILRLTKYWRDGYDWRAHEGRLNADLPQFKTTIDVDGFGSLNVHFVHKKSPRPGSIPLLFCHGWPGHFAEVAKILPLLTDANDGPSFHVVAPSLPNFGFSGGVRKKGFSIPQYAEALHKVMLSLGYNKYEWRNQPPRQFANRANAVTQGGDWGCIITRLIGVQYPSSCLASHVNFVHAQNPPGLSKSPVLYLQHKLTPYTDVEAAFLERTKWFQTEGFGYFVEQSTRPSTIGIALADPVALLAWVYEKLHDWTDNYPWTDDEILTWVSIYQFSTAGAAASVRIYYESKHAELARVERGFGYVPNVPLGLSYFPKDLILRPRTWGRALGPVVFESVQADGGHFAAHERPEALVADLKGMFEGGAKHVAQRFV</sequence>
<dbReference type="HOGENOM" id="CLU_019414_0_2_1"/>
<feature type="active site" description="Proton donor" evidence="4">
    <location>
        <position position="329"/>
    </location>
</feature>
<dbReference type="Pfam" id="PF06441">
    <property type="entry name" value="EHN"/>
    <property type="match status" value="1"/>
</dbReference>
<dbReference type="OrthoDB" id="7130006at2759"/>
<dbReference type="eggNOG" id="KOG2565">
    <property type="taxonomic scope" value="Eukaryota"/>
</dbReference>
<dbReference type="Gene3D" id="3.40.50.1820">
    <property type="entry name" value="alpha/beta hydrolase"/>
    <property type="match status" value="1"/>
</dbReference>
<name>E9DTN5_METAQ</name>
<evidence type="ECO:0000256" key="3">
    <source>
        <dbReference type="ARBA" id="ARBA00022801"/>
    </source>
</evidence>
<reference evidence="6 7" key="1">
    <citation type="journal article" date="2011" name="PLoS Genet.">
        <title>Genome sequencing and comparative transcriptomics of the model entomopathogenic fungi Metarhizium anisopliae and M. acridum.</title>
        <authorList>
            <person name="Gao Q."/>
            <person name="Jin K."/>
            <person name="Ying S.H."/>
            <person name="Zhang Y."/>
            <person name="Xiao G."/>
            <person name="Shang Y."/>
            <person name="Duan Z."/>
            <person name="Hu X."/>
            <person name="Xie X.Q."/>
            <person name="Zhou G."/>
            <person name="Peng G."/>
            <person name="Luo Z."/>
            <person name="Huang W."/>
            <person name="Wang B."/>
            <person name="Fang W."/>
            <person name="Wang S."/>
            <person name="Zhong Y."/>
            <person name="Ma L.J."/>
            <person name="St Leger R.J."/>
            <person name="Zhao G.P."/>
            <person name="Pei Y."/>
            <person name="Feng M.G."/>
            <person name="Xia Y."/>
            <person name="Wang C."/>
        </authorList>
    </citation>
    <scope>NUCLEOTIDE SEQUENCE [LARGE SCALE GENOMIC DNA]</scope>
    <source>
        <strain evidence="6 7">CQMa 102</strain>
    </source>
</reference>
<organism evidence="7">
    <name type="scientific">Metarhizium acridum (strain CQMa 102)</name>
    <dbReference type="NCBI Taxonomy" id="655827"/>
    <lineage>
        <taxon>Eukaryota</taxon>
        <taxon>Fungi</taxon>
        <taxon>Dikarya</taxon>
        <taxon>Ascomycota</taxon>
        <taxon>Pezizomycotina</taxon>
        <taxon>Sordariomycetes</taxon>
        <taxon>Hypocreomycetidae</taxon>
        <taxon>Hypocreales</taxon>
        <taxon>Clavicipitaceae</taxon>
        <taxon>Metarhizium</taxon>
    </lineage>
</organism>
<dbReference type="STRING" id="655827.E9DTN5"/>
<evidence type="ECO:0000256" key="4">
    <source>
        <dbReference type="PIRSR" id="PIRSR001112-1"/>
    </source>
</evidence>
<dbReference type="InterPro" id="IPR016292">
    <property type="entry name" value="Epoxide_hydrolase"/>
</dbReference>
<evidence type="ECO:0000313" key="7">
    <source>
        <dbReference type="Proteomes" id="UP000002499"/>
    </source>
</evidence>
<dbReference type="InterPro" id="IPR010497">
    <property type="entry name" value="Epoxide_hydro_N"/>
</dbReference>
<comment type="similarity">
    <text evidence="1">Belongs to the peptidase S33 family.</text>
</comment>
<dbReference type="SUPFAM" id="SSF53474">
    <property type="entry name" value="alpha/beta-Hydrolases"/>
    <property type="match status" value="1"/>
</dbReference>
<dbReference type="PANTHER" id="PTHR21661:SF35">
    <property type="entry name" value="EPOXIDE HYDROLASE"/>
    <property type="match status" value="1"/>
</dbReference>
<proteinExistence type="inferred from homology"/>
<dbReference type="Proteomes" id="UP000002499">
    <property type="component" value="Unassembled WGS sequence"/>
</dbReference>
<protein>
    <recommendedName>
        <fullName evidence="5">Epoxide hydrolase N-terminal domain-containing protein</fullName>
    </recommendedName>
</protein>
<accession>E9DTN5</accession>
<keyword evidence="3" id="KW-0378">Hydrolase</keyword>
<dbReference type="PANTHER" id="PTHR21661">
    <property type="entry name" value="EPOXIDE HYDROLASE 1-RELATED"/>
    <property type="match status" value="1"/>
</dbReference>
<keyword evidence="2" id="KW-0058">Aromatic hydrocarbons catabolism</keyword>
<dbReference type="OMA" id="YSAMMVT"/>
<evidence type="ECO:0000256" key="2">
    <source>
        <dbReference type="ARBA" id="ARBA00022797"/>
    </source>
</evidence>
<dbReference type="GO" id="GO:0097176">
    <property type="term" value="P:epoxide metabolic process"/>
    <property type="evidence" value="ECO:0007669"/>
    <property type="project" value="TreeGrafter"/>
</dbReference>
<feature type="active site" description="Proton acceptor" evidence="4">
    <location>
        <position position="386"/>
    </location>
</feature>
<evidence type="ECO:0000259" key="5">
    <source>
        <dbReference type="Pfam" id="PF06441"/>
    </source>
</evidence>
<dbReference type="PRINTS" id="PR00412">
    <property type="entry name" value="EPOXHYDRLASE"/>
</dbReference>
<dbReference type="AlphaFoldDB" id="E9DTN5"/>